<accession>A0A8K0HEP8</accession>
<dbReference type="OrthoDB" id="10072024at2759"/>
<keyword evidence="4" id="KW-0804">Transcription</keyword>
<keyword evidence="3" id="KW-0238">DNA-binding</keyword>
<evidence type="ECO:0000256" key="5">
    <source>
        <dbReference type="ARBA" id="ARBA00023242"/>
    </source>
</evidence>
<feature type="compositionally biased region" description="Basic and acidic residues" evidence="6">
    <location>
        <begin position="189"/>
        <end position="198"/>
    </location>
</feature>
<feature type="region of interest" description="Disordered" evidence="6">
    <location>
        <begin position="1"/>
        <end position="26"/>
    </location>
</feature>
<dbReference type="AlphaFoldDB" id="A0A8K0HEP8"/>
<dbReference type="GO" id="GO:0003677">
    <property type="term" value="F:DNA binding"/>
    <property type="evidence" value="ECO:0007669"/>
    <property type="project" value="UniProtKB-KW"/>
</dbReference>
<organism evidence="8 9">
    <name type="scientific">Rhamnella rubrinervis</name>
    <dbReference type="NCBI Taxonomy" id="2594499"/>
    <lineage>
        <taxon>Eukaryota</taxon>
        <taxon>Viridiplantae</taxon>
        <taxon>Streptophyta</taxon>
        <taxon>Embryophyta</taxon>
        <taxon>Tracheophyta</taxon>
        <taxon>Spermatophyta</taxon>
        <taxon>Magnoliopsida</taxon>
        <taxon>eudicotyledons</taxon>
        <taxon>Gunneridae</taxon>
        <taxon>Pentapetalae</taxon>
        <taxon>rosids</taxon>
        <taxon>fabids</taxon>
        <taxon>Rosales</taxon>
        <taxon>Rhamnaceae</taxon>
        <taxon>rhamnoid group</taxon>
        <taxon>Rhamneae</taxon>
        <taxon>Rhamnella</taxon>
    </lineage>
</organism>
<feature type="region of interest" description="Disordered" evidence="6">
    <location>
        <begin position="584"/>
        <end position="604"/>
    </location>
</feature>
<comment type="caution">
    <text evidence="8">The sequence shown here is derived from an EMBL/GenBank/DDBJ whole genome shotgun (WGS) entry which is preliminary data.</text>
</comment>
<feature type="compositionally biased region" description="Basic and acidic residues" evidence="6">
    <location>
        <begin position="584"/>
        <end position="599"/>
    </location>
</feature>
<evidence type="ECO:0000256" key="6">
    <source>
        <dbReference type="SAM" id="MobiDB-lite"/>
    </source>
</evidence>
<dbReference type="SUPFAM" id="SSF54171">
    <property type="entry name" value="DNA-binding domain"/>
    <property type="match status" value="1"/>
</dbReference>
<keyword evidence="2" id="KW-0805">Transcription regulation</keyword>
<evidence type="ECO:0000259" key="7">
    <source>
        <dbReference type="PROSITE" id="PS50982"/>
    </source>
</evidence>
<sequence>MGYTLHGKPQSTNRLIERHPGKNPLQGLVNGKDTNPEWLPNGWKVELKTRKSGLKMEMSTRFGFINLFDLCYVDPLNRRKFYSKPEVFRYLSTVKHKGGMFGRRLASRCTLQIKSPSSEAKRHTLKHPTTRRQIFSSESSIDGVKAEIVQDSLANEIQDCAETKQNGALNRSPWSKARGHKISQRKRSKLPETEECKKTQGKADVVKGLASTPAPDILPEKNSIPPVMENKNFRKPQMTTGRSKDKKFLNLPRRSSKRLAAGLQRDQVVNLMSGEQGLSSIPATDVLLENNSIPPVMEKKSFKKPQMTSSRSKDKKFLNLPRRSSKRLSGERALEFSIGKSSKIGAILDACLTSDSMVNGGSTQHEFGQEKELECHASTDTSTPLYGKKTTSQLSVESDPCLEFAFKTLTGELPVADAADDWATLITEPGMLQHENLHESGIKRSSDETGWVNLRKSKKKKMFILPGRSSMRLAGLEPELVANSLAGEGFLENTIKKSHKNNDPPATDSADEVIEQLWAVREAPIAGQRIELGNHFSAHADTSPEIKLENLNLNISLHEEPSDMQLDRGQGIELSHYFSNDVDISTHAEPSNKSEKSVEDPLIPEKQPHTQAQMGDLEKPEPELAFSLGDCWSDPCLGFSFKTLTGVIPIEDNLVPAGYFREQLETSNQGRP</sequence>
<feature type="region of interest" description="Disordered" evidence="6">
    <location>
        <begin position="169"/>
        <end position="241"/>
    </location>
</feature>
<feature type="compositionally biased region" description="Basic residues" evidence="6">
    <location>
        <begin position="177"/>
        <end position="188"/>
    </location>
</feature>
<evidence type="ECO:0000313" key="8">
    <source>
        <dbReference type="EMBL" id="KAF3451212.1"/>
    </source>
</evidence>
<protein>
    <recommendedName>
        <fullName evidence="7">MBD domain-containing protein</fullName>
    </recommendedName>
</protein>
<keyword evidence="5" id="KW-0539">Nucleus</keyword>
<dbReference type="PANTHER" id="PTHR34067:SF20">
    <property type="entry name" value="OS08G0206700 PROTEIN"/>
    <property type="match status" value="1"/>
</dbReference>
<dbReference type="Proteomes" id="UP000796880">
    <property type="component" value="Unassembled WGS sequence"/>
</dbReference>
<comment type="subcellular location">
    <subcellularLocation>
        <location evidence="1">Nucleus</location>
    </subcellularLocation>
</comment>
<dbReference type="GO" id="GO:0005634">
    <property type="term" value="C:nucleus"/>
    <property type="evidence" value="ECO:0007669"/>
    <property type="project" value="UniProtKB-SubCell"/>
</dbReference>
<keyword evidence="9" id="KW-1185">Reference proteome</keyword>
<evidence type="ECO:0000313" key="9">
    <source>
        <dbReference type="Proteomes" id="UP000796880"/>
    </source>
</evidence>
<reference evidence="8" key="1">
    <citation type="submission" date="2020-03" db="EMBL/GenBank/DDBJ databases">
        <title>A high-quality chromosome-level genome assembly of a woody plant with both climbing and erect habits, Rhamnella rubrinervis.</title>
        <authorList>
            <person name="Lu Z."/>
            <person name="Yang Y."/>
            <person name="Zhu X."/>
            <person name="Sun Y."/>
        </authorList>
    </citation>
    <scope>NUCLEOTIDE SEQUENCE</scope>
    <source>
        <strain evidence="8">BYM</strain>
        <tissue evidence="8">Leaf</tissue>
    </source>
</reference>
<dbReference type="Pfam" id="PF01429">
    <property type="entry name" value="MBD"/>
    <property type="match status" value="1"/>
</dbReference>
<evidence type="ECO:0000256" key="1">
    <source>
        <dbReference type="ARBA" id="ARBA00004123"/>
    </source>
</evidence>
<dbReference type="InterPro" id="IPR001739">
    <property type="entry name" value="Methyl_CpG_DNA-bd"/>
</dbReference>
<proteinExistence type="predicted"/>
<dbReference type="InterPro" id="IPR038945">
    <property type="entry name" value="MBD13-like"/>
</dbReference>
<dbReference type="Gene3D" id="3.30.890.10">
    <property type="entry name" value="Methyl-cpg-binding Protein 2, Chain A"/>
    <property type="match status" value="1"/>
</dbReference>
<evidence type="ECO:0000256" key="2">
    <source>
        <dbReference type="ARBA" id="ARBA00023015"/>
    </source>
</evidence>
<dbReference type="PROSITE" id="PS50982">
    <property type="entry name" value="MBD"/>
    <property type="match status" value="1"/>
</dbReference>
<dbReference type="InterPro" id="IPR016177">
    <property type="entry name" value="DNA-bd_dom_sf"/>
</dbReference>
<evidence type="ECO:0000256" key="3">
    <source>
        <dbReference type="ARBA" id="ARBA00023125"/>
    </source>
</evidence>
<dbReference type="EMBL" id="VOIH02000003">
    <property type="protein sequence ID" value="KAF3451212.1"/>
    <property type="molecule type" value="Genomic_DNA"/>
</dbReference>
<evidence type="ECO:0000256" key="4">
    <source>
        <dbReference type="ARBA" id="ARBA00023163"/>
    </source>
</evidence>
<dbReference type="PANTHER" id="PTHR34067">
    <property type="entry name" value="OS04G0193200 PROTEIN"/>
    <property type="match status" value="1"/>
</dbReference>
<name>A0A8K0HEP8_9ROSA</name>
<gene>
    <name evidence="8" type="ORF">FNV43_RR07305</name>
</gene>
<feature type="domain" description="MBD" evidence="7">
    <location>
        <begin position="29"/>
        <end position="108"/>
    </location>
</feature>